<evidence type="ECO:0000259" key="17">
    <source>
        <dbReference type="Pfam" id="PF00912"/>
    </source>
</evidence>
<dbReference type="GO" id="GO:0030288">
    <property type="term" value="C:outer membrane-bounded periplasmic space"/>
    <property type="evidence" value="ECO:0007669"/>
    <property type="project" value="TreeGrafter"/>
</dbReference>
<evidence type="ECO:0000256" key="14">
    <source>
        <dbReference type="SAM" id="MobiDB-lite"/>
    </source>
</evidence>
<evidence type="ECO:0000256" key="4">
    <source>
        <dbReference type="ARBA" id="ARBA00022670"/>
    </source>
</evidence>
<organism evidence="18 19">
    <name type="scientific">Actinacidiphila oryziradicis</name>
    <dbReference type="NCBI Taxonomy" id="2571141"/>
    <lineage>
        <taxon>Bacteria</taxon>
        <taxon>Bacillati</taxon>
        <taxon>Actinomycetota</taxon>
        <taxon>Actinomycetes</taxon>
        <taxon>Kitasatosporales</taxon>
        <taxon>Streptomycetaceae</taxon>
        <taxon>Actinacidiphila</taxon>
    </lineage>
</organism>
<evidence type="ECO:0000256" key="12">
    <source>
        <dbReference type="ARBA" id="ARBA00034000"/>
    </source>
</evidence>
<reference evidence="18 19" key="1">
    <citation type="submission" date="2019-04" db="EMBL/GenBank/DDBJ databases">
        <title>Streptomyces oryziradicis sp. nov., a novel actinomycete isolated from rhizosphere soil of rice (Oryza sativa L.).</title>
        <authorList>
            <person name="Li C."/>
        </authorList>
    </citation>
    <scope>NUCLEOTIDE SEQUENCE [LARGE SCALE GENOMIC DNA]</scope>
    <source>
        <strain evidence="18 19">NEAU-C40</strain>
    </source>
</reference>
<dbReference type="InterPro" id="IPR001264">
    <property type="entry name" value="Glyco_trans_51"/>
</dbReference>
<comment type="similarity">
    <text evidence="1">In the C-terminal section; belongs to the transpeptidase family.</text>
</comment>
<evidence type="ECO:0000256" key="1">
    <source>
        <dbReference type="ARBA" id="ARBA00007090"/>
    </source>
</evidence>
<evidence type="ECO:0000256" key="6">
    <source>
        <dbReference type="ARBA" id="ARBA00022679"/>
    </source>
</evidence>
<dbReference type="InterPro" id="IPR001460">
    <property type="entry name" value="PCN-bd_Tpept"/>
</dbReference>
<evidence type="ECO:0000256" key="11">
    <source>
        <dbReference type="ARBA" id="ARBA00023316"/>
    </source>
</evidence>
<dbReference type="RefSeq" id="WP_136721601.1">
    <property type="nucleotide sequence ID" value="NZ_SUMC01000001.1"/>
</dbReference>
<dbReference type="InterPro" id="IPR036950">
    <property type="entry name" value="PBP_transglycosylase"/>
</dbReference>
<keyword evidence="15" id="KW-1133">Transmembrane helix</keyword>
<dbReference type="GO" id="GO:0071555">
    <property type="term" value="P:cell wall organization"/>
    <property type="evidence" value="ECO:0007669"/>
    <property type="project" value="UniProtKB-KW"/>
</dbReference>
<dbReference type="AlphaFoldDB" id="A0A4U0SXG5"/>
<comment type="catalytic activity">
    <reaction evidence="13">
        <text>[GlcNAc-(1-&gt;4)-Mur2Ac(oyl-L-Ala-gamma-D-Glu-L-Lys-D-Ala-D-Ala)](n)-di-trans,octa-cis-undecaprenyl diphosphate + beta-D-GlcNAc-(1-&gt;4)-Mur2Ac(oyl-L-Ala-gamma-D-Glu-L-Lys-D-Ala-D-Ala)-di-trans,octa-cis-undecaprenyl diphosphate = [GlcNAc-(1-&gt;4)-Mur2Ac(oyl-L-Ala-gamma-D-Glu-L-Lys-D-Ala-D-Ala)](n+1)-di-trans,octa-cis-undecaprenyl diphosphate + di-trans,octa-cis-undecaprenyl diphosphate + H(+)</text>
        <dbReference type="Rhea" id="RHEA:23708"/>
        <dbReference type="Rhea" id="RHEA-COMP:9602"/>
        <dbReference type="Rhea" id="RHEA-COMP:9603"/>
        <dbReference type="ChEBI" id="CHEBI:15378"/>
        <dbReference type="ChEBI" id="CHEBI:58405"/>
        <dbReference type="ChEBI" id="CHEBI:60033"/>
        <dbReference type="ChEBI" id="CHEBI:78435"/>
        <dbReference type="EC" id="2.4.99.28"/>
    </reaction>
</comment>
<feature type="domain" description="Penicillin-binding protein transpeptidase" evidence="16">
    <location>
        <begin position="356"/>
        <end position="613"/>
    </location>
</feature>
<dbReference type="Gene3D" id="3.40.710.10">
    <property type="entry name" value="DD-peptidase/beta-lactamase superfamily"/>
    <property type="match status" value="1"/>
</dbReference>
<dbReference type="GO" id="GO:0008955">
    <property type="term" value="F:peptidoglycan glycosyltransferase activity"/>
    <property type="evidence" value="ECO:0007669"/>
    <property type="project" value="UniProtKB-EC"/>
</dbReference>
<evidence type="ECO:0000256" key="3">
    <source>
        <dbReference type="ARBA" id="ARBA00022645"/>
    </source>
</evidence>
<dbReference type="GO" id="GO:0008360">
    <property type="term" value="P:regulation of cell shape"/>
    <property type="evidence" value="ECO:0007669"/>
    <property type="project" value="UniProtKB-KW"/>
</dbReference>
<evidence type="ECO:0000256" key="15">
    <source>
        <dbReference type="SAM" id="Phobius"/>
    </source>
</evidence>
<comment type="catalytic activity">
    <reaction evidence="12">
        <text>Preferential cleavage: (Ac)2-L-Lys-D-Ala-|-D-Ala. Also transpeptidation of peptidyl-alanyl moieties that are N-acyl substituents of D-alanine.</text>
        <dbReference type="EC" id="3.4.16.4"/>
    </reaction>
</comment>
<dbReference type="InterPro" id="IPR023346">
    <property type="entry name" value="Lysozyme-like_dom_sf"/>
</dbReference>
<name>A0A4U0SXG5_9ACTN</name>
<feature type="compositionally biased region" description="Low complexity" evidence="14">
    <location>
        <begin position="663"/>
        <end position="698"/>
    </location>
</feature>
<dbReference type="Proteomes" id="UP000305778">
    <property type="component" value="Unassembled WGS sequence"/>
</dbReference>
<evidence type="ECO:0000256" key="2">
    <source>
        <dbReference type="ARBA" id="ARBA00007739"/>
    </source>
</evidence>
<dbReference type="GO" id="GO:0009002">
    <property type="term" value="F:serine-type D-Ala-D-Ala carboxypeptidase activity"/>
    <property type="evidence" value="ECO:0007669"/>
    <property type="project" value="UniProtKB-EC"/>
</dbReference>
<dbReference type="Gene3D" id="1.10.3810.10">
    <property type="entry name" value="Biosynthetic peptidoglycan transglycosylase-like"/>
    <property type="match status" value="1"/>
</dbReference>
<evidence type="ECO:0000256" key="8">
    <source>
        <dbReference type="ARBA" id="ARBA00022960"/>
    </source>
</evidence>
<feature type="compositionally biased region" description="Gly residues" evidence="14">
    <location>
        <begin position="723"/>
        <end position="744"/>
    </location>
</feature>
<proteinExistence type="inferred from homology"/>
<evidence type="ECO:0000313" key="18">
    <source>
        <dbReference type="EMBL" id="TKA13441.1"/>
    </source>
</evidence>
<dbReference type="Pfam" id="PF00912">
    <property type="entry name" value="Transgly"/>
    <property type="match status" value="1"/>
</dbReference>
<keyword evidence="15" id="KW-0812">Transmembrane</keyword>
<keyword evidence="3" id="KW-0121">Carboxypeptidase</keyword>
<comment type="caution">
    <text evidence="18">The sequence shown here is derived from an EMBL/GenBank/DDBJ whole genome shotgun (WGS) entry which is preliminary data.</text>
</comment>
<evidence type="ECO:0000256" key="5">
    <source>
        <dbReference type="ARBA" id="ARBA00022676"/>
    </source>
</evidence>
<feature type="transmembrane region" description="Helical" evidence="15">
    <location>
        <begin position="35"/>
        <end position="56"/>
    </location>
</feature>
<keyword evidence="11" id="KW-0961">Cell wall biogenesis/degradation</keyword>
<keyword evidence="19" id="KW-1185">Reference proteome</keyword>
<keyword evidence="5" id="KW-0328">Glycosyltransferase</keyword>
<evidence type="ECO:0000256" key="9">
    <source>
        <dbReference type="ARBA" id="ARBA00022984"/>
    </source>
</evidence>
<dbReference type="InterPro" id="IPR050396">
    <property type="entry name" value="Glycosyltr_51/Transpeptidase"/>
</dbReference>
<dbReference type="OrthoDB" id="8865355at2"/>
<evidence type="ECO:0000256" key="13">
    <source>
        <dbReference type="ARBA" id="ARBA00049902"/>
    </source>
</evidence>
<evidence type="ECO:0000256" key="10">
    <source>
        <dbReference type="ARBA" id="ARBA00023268"/>
    </source>
</evidence>
<dbReference type="SUPFAM" id="SSF56601">
    <property type="entry name" value="beta-lactamase/transpeptidase-like"/>
    <property type="match status" value="1"/>
</dbReference>
<evidence type="ECO:0000259" key="16">
    <source>
        <dbReference type="Pfam" id="PF00905"/>
    </source>
</evidence>
<dbReference type="SUPFAM" id="SSF53955">
    <property type="entry name" value="Lysozyme-like"/>
    <property type="match status" value="1"/>
</dbReference>
<keyword evidence="6" id="KW-0808">Transferase</keyword>
<dbReference type="GO" id="GO:0006508">
    <property type="term" value="P:proteolysis"/>
    <property type="evidence" value="ECO:0007669"/>
    <property type="project" value="UniProtKB-KW"/>
</dbReference>
<keyword evidence="7" id="KW-0378">Hydrolase</keyword>
<accession>A0A4U0SXG5</accession>
<keyword evidence="4" id="KW-0645">Protease</keyword>
<feature type="domain" description="Glycosyl transferase family 51" evidence="17">
    <location>
        <begin position="83"/>
        <end position="253"/>
    </location>
</feature>
<sequence>MSSSNASSGWSPSAGGRNPRRTGLRRLFPTWRMTAGGILLLLLVLSALFIAGYLLVKIPSANAGAIAQSNVYLYSDGSQLARDGQVNREIVPLSQVSKTAQRATFAAEDRNFYHESAVSPKAMLRAAWNTASGKGTQSGSTITQQYVKNYYLDQDQTATRKVKEFFIALKLDRNKTKAQILEGYLNTSYYGRNAYGIQAAAQAYFNTDANKLNTAQGAYLATLLNAPSEYDVIAHPENKAAAQARWDYVMDGMVKERWLTATERRATKFPAVDKAKGDTSMSGQRGYLVEAVKTYLSDNKIVDEETLRSGGYRITTSIDKNKEKDFVNAAKNQLLNTLNPKARKVDSYVRAGGASIDPNTGQVVAMYGGIDYTKQYVNNATRRDYQVGSTFKPFIFASAVQNGSTTQDGRKITPYTVYNGTNKREVVGLSGPTGYAPANEDDVSYGSITATSAMDKSVNAVYAQMAQDVGPAKVKATAVALGLPSDTPDLTTNPSMALGTATASPLDMAQAYATLANHGRYTPYTLVVKITKNGHALTLPQRTAKQVVSREAADTTTSILRSVVNGGTATAAQASGVPSAGKTGTMEQDKAAWFAGYTPNLASVVAVMGQDSNTGKQEPLYGTTGLARVNGGGYPTQIWAAYTADALSGQSAQNFDLSLEQGASAPPATTHAPQTSAPPTTTAPDTTAPPVTTTAPDTTAPPPDTTAPPATTVPPTESTVGGTDAGAGAGGATTGGDTPGVPGQ</sequence>
<keyword evidence="15" id="KW-0472">Membrane</keyword>
<evidence type="ECO:0000313" key="19">
    <source>
        <dbReference type="Proteomes" id="UP000305778"/>
    </source>
</evidence>
<evidence type="ECO:0000256" key="7">
    <source>
        <dbReference type="ARBA" id="ARBA00022801"/>
    </source>
</evidence>
<protein>
    <submittedName>
        <fullName evidence="18">Penicillin-binding protein</fullName>
    </submittedName>
</protein>
<keyword evidence="9" id="KW-0573">Peptidoglycan synthesis</keyword>
<dbReference type="PANTHER" id="PTHR32282">
    <property type="entry name" value="BINDING PROTEIN TRANSPEPTIDASE, PUTATIVE-RELATED"/>
    <property type="match status" value="1"/>
</dbReference>
<dbReference type="PANTHER" id="PTHR32282:SF34">
    <property type="entry name" value="PENICILLIN-BINDING PROTEIN 1A"/>
    <property type="match status" value="1"/>
</dbReference>
<feature type="compositionally biased region" description="Low complexity" evidence="14">
    <location>
        <begin position="707"/>
        <end position="722"/>
    </location>
</feature>
<gene>
    <name evidence="18" type="ORF">FCI23_01750</name>
</gene>
<dbReference type="Pfam" id="PF00905">
    <property type="entry name" value="Transpeptidase"/>
    <property type="match status" value="1"/>
</dbReference>
<feature type="region of interest" description="Disordered" evidence="14">
    <location>
        <begin position="662"/>
        <end position="744"/>
    </location>
</feature>
<dbReference type="InterPro" id="IPR012338">
    <property type="entry name" value="Beta-lactam/transpept-like"/>
</dbReference>
<dbReference type="FunFam" id="1.10.3810.10:FF:000001">
    <property type="entry name" value="Penicillin-binding protein 1A"/>
    <property type="match status" value="1"/>
</dbReference>
<keyword evidence="10" id="KW-0511">Multifunctional enzyme</keyword>
<dbReference type="GO" id="GO:0008658">
    <property type="term" value="F:penicillin binding"/>
    <property type="evidence" value="ECO:0007669"/>
    <property type="project" value="InterPro"/>
</dbReference>
<comment type="similarity">
    <text evidence="2">In the N-terminal section; belongs to the glycosyltransferase 51 family.</text>
</comment>
<dbReference type="GO" id="GO:0009252">
    <property type="term" value="P:peptidoglycan biosynthetic process"/>
    <property type="evidence" value="ECO:0007669"/>
    <property type="project" value="UniProtKB-KW"/>
</dbReference>
<dbReference type="EMBL" id="SUMC01000001">
    <property type="protein sequence ID" value="TKA13441.1"/>
    <property type="molecule type" value="Genomic_DNA"/>
</dbReference>
<keyword evidence="8" id="KW-0133">Cell shape</keyword>